<dbReference type="SUPFAM" id="SSF81383">
    <property type="entry name" value="F-box domain"/>
    <property type="match status" value="1"/>
</dbReference>
<dbReference type="InterPro" id="IPR036047">
    <property type="entry name" value="F-box-like_dom_sf"/>
</dbReference>
<proteinExistence type="predicted"/>
<dbReference type="SMART" id="SM00256">
    <property type="entry name" value="FBOX"/>
    <property type="match status" value="1"/>
</dbReference>
<dbReference type="InterPro" id="IPR001810">
    <property type="entry name" value="F-box_dom"/>
</dbReference>
<dbReference type="EMBL" id="CACSHJ010000087">
    <property type="protein sequence ID" value="CAA0341704.1"/>
    <property type="molecule type" value="Genomic_DNA"/>
</dbReference>
<dbReference type="PANTHER" id="PTHR31900">
    <property type="entry name" value="F-BOX/RNI SUPERFAMILY PROTEIN-RELATED"/>
    <property type="match status" value="1"/>
</dbReference>
<dbReference type="Gene3D" id="3.80.10.10">
    <property type="entry name" value="Ribonuclease Inhibitor"/>
    <property type="match status" value="1"/>
</dbReference>
<reference evidence="2 3" key="1">
    <citation type="submission" date="2019-12" db="EMBL/GenBank/DDBJ databases">
        <authorList>
            <person name="Jiao W.-B."/>
            <person name="Schneeberger K."/>
        </authorList>
    </citation>
    <scope>NUCLEOTIDE SEQUENCE [LARGE SCALE GENOMIC DNA]</scope>
    <source>
        <strain evidence="3">cv. C24</strain>
    </source>
</reference>
<evidence type="ECO:0000313" key="2">
    <source>
        <dbReference type="EMBL" id="CAA0341704.1"/>
    </source>
</evidence>
<dbReference type="Pfam" id="PF00646">
    <property type="entry name" value="F-box"/>
    <property type="match status" value="1"/>
</dbReference>
<dbReference type="InterPro" id="IPR032675">
    <property type="entry name" value="LRR_dom_sf"/>
</dbReference>
<dbReference type="Gene3D" id="1.20.1280.50">
    <property type="match status" value="1"/>
</dbReference>
<dbReference type="PROSITE" id="PS50181">
    <property type="entry name" value="FBOX"/>
    <property type="match status" value="1"/>
</dbReference>
<dbReference type="InterPro" id="IPR053781">
    <property type="entry name" value="F-box_AtFBL13-like"/>
</dbReference>
<dbReference type="AlphaFoldDB" id="A0A5S9WVJ2"/>
<sequence length="452" mass="51625">MDTGGDEKRARRSEEDRLSNLPESLICQIMLNIPTKDVVKSSVLSKRWRNLWRCVPGLNVEYNQFLDYNAFVSFVDRFLALDRESCFQSFRLRYDCDEEERTISNVKRWINIVVDQKLKVLDVLDYTWGNEEVQIPPSVYTCESLVSLKLCNVILPNPKVISLPLVKVIELDIVKCANALVLEKIISSCSALESLIISRSSVDDINVLRVRSRSLLSFKHIGNCSDGWDELEVAIDAPKLEYLNISDHSTAKFKMKNSGSLVEAKINIIFNMEEVPHPNDRPKRKMIQDFLAEISSVKKLFISSHTLEVIHDLGCELPLFRNLSSLHIDFEDHTLKMLSTFLQSCPNVKSLVVEFKDSSKEDGDRVLSIPRCFFTTLEYVKIERPITGEARGMKVVSYILENSPILKKLNLCLNSSREKSESVILKELLTIPRLSTSCKVVVFEPRSCWVLG</sequence>
<dbReference type="SUPFAM" id="SSF52047">
    <property type="entry name" value="RNI-like"/>
    <property type="match status" value="1"/>
</dbReference>
<dbReference type="ExpressionAtlas" id="A0A5S9WVJ2">
    <property type="expression patterns" value="baseline and differential"/>
</dbReference>
<dbReference type="InterPro" id="IPR050232">
    <property type="entry name" value="FBL13/AtMIF1-like"/>
</dbReference>
<dbReference type="CDD" id="cd22160">
    <property type="entry name" value="F-box_AtFBL13-like"/>
    <property type="match status" value="1"/>
</dbReference>
<protein>
    <recommendedName>
        <fullName evidence="1">F-box domain-containing protein</fullName>
    </recommendedName>
</protein>
<evidence type="ECO:0000259" key="1">
    <source>
        <dbReference type="PROSITE" id="PS50181"/>
    </source>
</evidence>
<dbReference type="Proteomes" id="UP000434276">
    <property type="component" value="Unassembled WGS sequence"/>
</dbReference>
<dbReference type="OrthoDB" id="1035840at2759"/>
<feature type="domain" description="F-box" evidence="1">
    <location>
        <begin position="15"/>
        <end position="65"/>
    </location>
</feature>
<accession>A0A5S9WVJ2</accession>
<dbReference type="InterPro" id="IPR055411">
    <property type="entry name" value="LRR_FXL15/At3g58940/PEG3-like"/>
</dbReference>
<gene>
    <name evidence="2" type="ORF">C24_LOCUS6807</name>
</gene>
<dbReference type="SMART" id="SM00579">
    <property type="entry name" value="FBD"/>
    <property type="match status" value="1"/>
</dbReference>
<dbReference type="Pfam" id="PF24758">
    <property type="entry name" value="LRR_At5g56370"/>
    <property type="match status" value="1"/>
</dbReference>
<dbReference type="InterPro" id="IPR006566">
    <property type="entry name" value="FBD"/>
</dbReference>
<organism evidence="2 3">
    <name type="scientific">Arabidopsis thaliana</name>
    <name type="common">Mouse-ear cress</name>
    <dbReference type="NCBI Taxonomy" id="3702"/>
    <lineage>
        <taxon>Eukaryota</taxon>
        <taxon>Viridiplantae</taxon>
        <taxon>Streptophyta</taxon>
        <taxon>Embryophyta</taxon>
        <taxon>Tracheophyta</taxon>
        <taxon>Spermatophyta</taxon>
        <taxon>Magnoliopsida</taxon>
        <taxon>eudicotyledons</taxon>
        <taxon>Gunneridae</taxon>
        <taxon>Pentapetalae</taxon>
        <taxon>rosids</taxon>
        <taxon>malvids</taxon>
        <taxon>Brassicales</taxon>
        <taxon>Brassicaceae</taxon>
        <taxon>Camelineae</taxon>
        <taxon>Arabidopsis</taxon>
    </lineage>
</organism>
<evidence type="ECO:0000313" key="3">
    <source>
        <dbReference type="Proteomes" id="UP000434276"/>
    </source>
</evidence>
<name>A0A5S9WVJ2_ARATH</name>
<dbReference type="Pfam" id="PF08387">
    <property type="entry name" value="FBD"/>
    <property type="match status" value="1"/>
</dbReference>
<dbReference type="PANTHER" id="PTHR31900:SF33">
    <property type="entry name" value="PROTEIN WITH RNI-LIKE_FBD-LIKE DOMAIN"/>
    <property type="match status" value="1"/>
</dbReference>